<feature type="region of interest" description="Disordered" evidence="9">
    <location>
        <begin position="494"/>
        <end position="517"/>
    </location>
</feature>
<dbReference type="InterPro" id="IPR013083">
    <property type="entry name" value="Znf_RING/FYVE/PHD"/>
</dbReference>
<sequence>MAAKTTVPEEDITCPQCTDIYCLPVLLKCGHNICRVCLFNYWEWKGLRECPVCGIVSDTKRPPINLALHNVAKEHKVLIMTSSQNKCCQHNEMLKIFCHNDGELICLVCQVSKEHKVHECSPVEEAAEQKKAEISASLESLQNKLEILKNTKEKWEETKTYIKTQAYENETAIKEEFKKFHQLLQDEENTRLKALKLEEETKTQIMRKKLENISDQINTLSSTISDIEKALKAQDIQLLQDYKKTKKMLQCSIGEPEVIRDILINSAKHLGSLSFHIWKKVEDSVRCVPVVLDPNTAQSNLEFSEELSCVQYSSKKLLPNNPERLINRVSVLGATGFTSGKHSWTLDVGQGKDWYIGVALDSIQRKNTIFLSPAEGFWVIGLSNGDSLWAQTTPRSKLPMKEKPNRITVELDYEKGKVVFINAADSTKIHTFKDRFTEKVFPYFSPGLCEDKKKSSKLKICPQFSTVPERPVQFSSRLSNMLWSTVSNAALTSSKTRTDKRMTRPRGTCWSHHQQSC</sequence>
<accession>A0AAX7TNX7</accession>
<dbReference type="GeneTree" id="ENSGT00510000048454"/>
<keyword evidence="6" id="KW-0862">Zinc</keyword>
<evidence type="ECO:0000256" key="9">
    <source>
        <dbReference type="SAM" id="MobiDB-lite"/>
    </source>
</evidence>
<protein>
    <recommendedName>
        <fullName evidence="15">Zinc-binding protein A33-like</fullName>
    </recommendedName>
</protein>
<dbReference type="PRINTS" id="PR01407">
    <property type="entry name" value="BUTYPHLNCDUF"/>
</dbReference>
<dbReference type="PROSITE" id="PS50119">
    <property type="entry name" value="ZF_BBOX"/>
    <property type="match status" value="1"/>
</dbReference>
<dbReference type="CDD" id="cd12893">
    <property type="entry name" value="SPRY_PRY_TRIM35"/>
    <property type="match status" value="1"/>
</dbReference>
<comment type="subcellular location">
    <subcellularLocation>
        <location evidence="1">Cytoplasm</location>
    </subcellularLocation>
</comment>
<dbReference type="InterPro" id="IPR000315">
    <property type="entry name" value="Znf_B-box"/>
</dbReference>
<evidence type="ECO:0000256" key="8">
    <source>
        <dbReference type="SAM" id="Coils"/>
    </source>
</evidence>
<dbReference type="Ensembl" id="ENSACLT00000089160.1">
    <property type="protein sequence ID" value="ENSACLP00000058883.1"/>
    <property type="gene ID" value="ENSACLG00000014161.2"/>
</dbReference>
<dbReference type="Gene3D" id="3.30.40.10">
    <property type="entry name" value="Zinc/RING finger domain, C3HC4 (zinc finger)"/>
    <property type="match status" value="1"/>
</dbReference>
<dbReference type="Pfam" id="PF00097">
    <property type="entry name" value="zf-C3HC4"/>
    <property type="match status" value="1"/>
</dbReference>
<feature type="domain" description="B box-type" evidence="11">
    <location>
        <begin position="82"/>
        <end position="123"/>
    </location>
</feature>
<dbReference type="InterPro" id="IPR018957">
    <property type="entry name" value="Znf_C3HC4_RING-type"/>
</dbReference>
<keyword evidence="8" id="KW-0175">Coiled coil</keyword>
<feature type="domain" description="RING-type" evidence="10">
    <location>
        <begin position="14"/>
        <end position="53"/>
    </location>
</feature>
<dbReference type="Proteomes" id="UP000265100">
    <property type="component" value="Chromosome 7"/>
</dbReference>
<keyword evidence="4" id="KW-0479">Metal-binding</keyword>
<evidence type="ECO:0000256" key="4">
    <source>
        <dbReference type="ARBA" id="ARBA00022723"/>
    </source>
</evidence>
<feature type="coiled-coil region" evidence="8">
    <location>
        <begin position="124"/>
        <end position="158"/>
    </location>
</feature>
<evidence type="ECO:0000313" key="14">
    <source>
        <dbReference type="Proteomes" id="UP000265100"/>
    </source>
</evidence>
<dbReference type="GO" id="GO:0008270">
    <property type="term" value="F:zinc ion binding"/>
    <property type="evidence" value="ECO:0007669"/>
    <property type="project" value="UniProtKB-KW"/>
</dbReference>
<dbReference type="PROSITE" id="PS50089">
    <property type="entry name" value="ZF_RING_2"/>
    <property type="match status" value="1"/>
</dbReference>
<dbReference type="AlphaFoldDB" id="A0AAX7TNX7"/>
<dbReference type="InterPro" id="IPR006574">
    <property type="entry name" value="PRY"/>
</dbReference>
<dbReference type="Pfam" id="PF00643">
    <property type="entry name" value="zf-B_box"/>
    <property type="match status" value="1"/>
</dbReference>
<evidence type="ECO:0000259" key="10">
    <source>
        <dbReference type="PROSITE" id="PS50089"/>
    </source>
</evidence>
<comment type="similarity">
    <text evidence="2">Belongs to the TRIM/RBCC family.</text>
</comment>
<organism evidence="13 14">
    <name type="scientific">Astatotilapia calliptera</name>
    <name type="common">Eastern happy</name>
    <name type="synonym">Chromis callipterus</name>
    <dbReference type="NCBI Taxonomy" id="8154"/>
    <lineage>
        <taxon>Eukaryota</taxon>
        <taxon>Metazoa</taxon>
        <taxon>Chordata</taxon>
        <taxon>Craniata</taxon>
        <taxon>Vertebrata</taxon>
        <taxon>Euteleostomi</taxon>
        <taxon>Actinopterygii</taxon>
        <taxon>Neopterygii</taxon>
        <taxon>Teleostei</taxon>
        <taxon>Neoteleostei</taxon>
        <taxon>Acanthomorphata</taxon>
        <taxon>Ovalentaria</taxon>
        <taxon>Cichlomorphae</taxon>
        <taxon>Cichliformes</taxon>
        <taxon>Cichlidae</taxon>
        <taxon>African cichlids</taxon>
        <taxon>Pseudocrenilabrinae</taxon>
        <taxon>Haplochromini</taxon>
        <taxon>Astatotilapia</taxon>
    </lineage>
</organism>
<dbReference type="PROSITE" id="PS50188">
    <property type="entry name" value="B302_SPRY"/>
    <property type="match status" value="1"/>
</dbReference>
<dbReference type="InterPro" id="IPR001870">
    <property type="entry name" value="B30.2/SPRY"/>
</dbReference>
<dbReference type="InterPro" id="IPR017907">
    <property type="entry name" value="Znf_RING_CS"/>
</dbReference>
<evidence type="ECO:0000259" key="12">
    <source>
        <dbReference type="PROSITE" id="PS50188"/>
    </source>
</evidence>
<reference evidence="13" key="2">
    <citation type="submission" date="2025-08" db="UniProtKB">
        <authorList>
            <consortium name="Ensembl"/>
        </authorList>
    </citation>
    <scope>IDENTIFICATION</scope>
</reference>
<evidence type="ECO:0008006" key="15">
    <source>
        <dbReference type="Google" id="ProtNLM"/>
    </source>
</evidence>
<evidence type="ECO:0000256" key="1">
    <source>
        <dbReference type="ARBA" id="ARBA00004496"/>
    </source>
</evidence>
<dbReference type="InterPro" id="IPR003877">
    <property type="entry name" value="SPRY_dom"/>
</dbReference>
<reference evidence="13" key="1">
    <citation type="submission" date="2018-05" db="EMBL/GenBank/DDBJ databases">
        <authorList>
            <person name="Datahose"/>
        </authorList>
    </citation>
    <scope>NUCLEOTIDE SEQUENCE</scope>
</reference>
<dbReference type="Gene3D" id="3.30.160.60">
    <property type="entry name" value="Classic Zinc Finger"/>
    <property type="match status" value="1"/>
</dbReference>
<evidence type="ECO:0000256" key="3">
    <source>
        <dbReference type="ARBA" id="ARBA00022490"/>
    </source>
</evidence>
<dbReference type="InterPro" id="IPR043136">
    <property type="entry name" value="B30.2/SPRY_sf"/>
</dbReference>
<dbReference type="Gene3D" id="2.60.120.920">
    <property type="match status" value="1"/>
</dbReference>
<evidence type="ECO:0000256" key="5">
    <source>
        <dbReference type="ARBA" id="ARBA00022771"/>
    </source>
</evidence>
<dbReference type="SUPFAM" id="SSF49899">
    <property type="entry name" value="Concanavalin A-like lectins/glucanases"/>
    <property type="match status" value="1"/>
</dbReference>
<keyword evidence="14" id="KW-1185">Reference proteome</keyword>
<dbReference type="GO" id="GO:0005737">
    <property type="term" value="C:cytoplasm"/>
    <property type="evidence" value="ECO:0007669"/>
    <property type="project" value="UniProtKB-SubCell"/>
</dbReference>
<evidence type="ECO:0000259" key="11">
    <source>
        <dbReference type="PROSITE" id="PS50119"/>
    </source>
</evidence>
<name>A0AAX7TNX7_ASTCA</name>
<evidence type="ECO:0000256" key="7">
    <source>
        <dbReference type="PROSITE-ProRule" id="PRU00024"/>
    </source>
</evidence>
<keyword evidence="3" id="KW-0963">Cytoplasm</keyword>
<dbReference type="FunFam" id="2.60.120.920:FF:000004">
    <property type="entry name" value="Butyrophilin subfamily 1 member A1"/>
    <property type="match status" value="1"/>
</dbReference>
<dbReference type="SMART" id="SM00336">
    <property type="entry name" value="BBOX"/>
    <property type="match status" value="1"/>
</dbReference>
<reference evidence="13" key="3">
    <citation type="submission" date="2025-09" db="UniProtKB">
        <authorList>
            <consortium name="Ensembl"/>
        </authorList>
    </citation>
    <scope>IDENTIFICATION</scope>
</reference>
<evidence type="ECO:0000256" key="6">
    <source>
        <dbReference type="ARBA" id="ARBA00022833"/>
    </source>
</evidence>
<dbReference type="SMART" id="SM00449">
    <property type="entry name" value="SPRY"/>
    <property type="match status" value="1"/>
</dbReference>
<dbReference type="InterPro" id="IPR013320">
    <property type="entry name" value="ConA-like_dom_sf"/>
</dbReference>
<proteinExistence type="inferred from homology"/>
<evidence type="ECO:0000313" key="13">
    <source>
        <dbReference type="Ensembl" id="ENSACLP00000058883.1"/>
    </source>
</evidence>
<dbReference type="SMART" id="SM00184">
    <property type="entry name" value="RING"/>
    <property type="match status" value="1"/>
</dbReference>
<feature type="domain" description="B30.2/SPRY" evidence="12">
    <location>
        <begin position="270"/>
        <end position="463"/>
    </location>
</feature>
<dbReference type="PROSITE" id="PS00518">
    <property type="entry name" value="ZF_RING_1"/>
    <property type="match status" value="1"/>
</dbReference>
<dbReference type="Pfam" id="PF13765">
    <property type="entry name" value="PRY"/>
    <property type="match status" value="1"/>
</dbReference>
<dbReference type="Pfam" id="PF00622">
    <property type="entry name" value="SPRY"/>
    <property type="match status" value="1"/>
</dbReference>
<evidence type="ECO:0000256" key="2">
    <source>
        <dbReference type="ARBA" id="ARBA00008518"/>
    </source>
</evidence>
<dbReference type="SMART" id="SM00589">
    <property type="entry name" value="PRY"/>
    <property type="match status" value="1"/>
</dbReference>
<dbReference type="PANTHER" id="PTHR24103">
    <property type="entry name" value="E3 UBIQUITIN-PROTEIN LIGASE TRIM"/>
    <property type="match status" value="1"/>
</dbReference>
<dbReference type="SUPFAM" id="SSF57845">
    <property type="entry name" value="B-box zinc-binding domain"/>
    <property type="match status" value="1"/>
</dbReference>
<dbReference type="InterPro" id="IPR003879">
    <property type="entry name" value="Butyrophylin_SPRY"/>
</dbReference>
<dbReference type="SUPFAM" id="SSF57850">
    <property type="entry name" value="RING/U-box"/>
    <property type="match status" value="1"/>
</dbReference>
<dbReference type="InterPro" id="IPR001841">
    <property type="entry name" value="Znf_RING"/>
</dbReference>
<keyword evidence="5 7" id="KW-0863">Zinc-finger</keyword>
<dbReference type="InterPro" id="IPR050143">
    <property type="entry name" value="TRIM/RBCC"/>
</dbReference>